<keyword evidence="2" id="KW-0614">Plasmid</keyword>
<protein>
    <submittedName>
        <fullName evidence="2">YggA protein</fullName>
    </submittedName>
</protein>
<geneLocation type="plasmid" evidence="3">
    <name>pssyis1 dna</name>
</geneLocation>
<evidence type="ECO:0000256" key="1">
    <source>
        <dbReference type="SAM" id="SignalP"/>
    </source>
</evidence>
<dbReference type="Proteomes" id="UP000324392">
    <property type="component" value="Plasmid pSsyis1"/>
</dbReference>
<sequence>MKKNTLMAIGLLLAANHAVFADEKVDSGDPCTVVLCMYGKLQGNNQSECRDAVGKFFSLSKFGRHGFDPWKTFVKRRDFLGGCPTADLAIVGDIMKRFGNMRG</sequence>
<name>A0A455VJ79_9GAMM</name>
<reference evidence="2 3" key="1">
    <citation type="submission" date="2019-03" db="EMBL/GenBank/DDBJ databases">
        <title>The genome sequence of Candidatus Serratia symbiotica strain IS.</title>
        <authorList>
            <person name="Nikoh N."/>
            <person name="Koga R."/>
            <person name="Oshima K."/>
            <person name="Hattori M."/>
            <person name="Fukatsu T."/>
        </authorList>
    </citation>
    <scope>NUCLEOTIDE SEQUENCE [LARGE SCALE GENOMIC DNA]</scope>
    <source>
        <strain evidence="2 3">IS</strain>
        <plasmid evidence="3">pssyis1 dna</plasmid>
    </source>
</reference>
<dbReference type="RefSeq" id="WP_149591036.1">
    <property type="nucleotide sequence ID" value="NZ_AP019532.1"/>
</dbReference>
<feature type="chain" id="PRO_5019808300" evidence="1">
    <location>
        <begin position="22"/>
        <end position="103"/>
    </location>
</feature>
<keyword evidence="1" id="KW-0732">Signal</keyword>
<evidence type="ECO:0000313" key="3">
    <source>
        <dbReference type="Proteomes" id="UP000324392"/>
    </source>
</evidence>
<evidence type="ECO:0000313" key="2">
    <source>
        <dbReference type="EMBL" id="BBI93093.1"/>
    </source>
</evidence>
<dbReference type="AlphaFoldDB" id="A0A455VJ79"/>
<gene>
    <name evidence="2" type="primary">kikA</name>
    <name evidence="2" type="ORF">SSYIS1_41030</name>
</gene>
<dbReference type="EMBL" id="AP019532">
    <property type="protein sequence ID" value="BBI93093.1"/>
    <property type="molecule type" value="Genomic_DNA"/>
</dbReference>
<accession>A0A455VJ79</accession>
<proteinExistence type="predicted"/>
<feature type="signal peptide" evidence="1">
    <location>
        <begin position="1"/>
        <end position="21"/>
    </location>
</feature>
<organism evidence="2 3">
    <name type="scientific">Serratia symbiotica</name>
    <dbReference type="NCBI Taxonomy" id="138074"/>
    <lineage>
        <taxon>Bacteria</taxon>
        <taxon>Pseudomonadati</taxon>
        <taxon>Pseudomonadota</taxon>
        <taxon>Gammaproteobacteria</taxon>
        <taxon>Enterobacterales</taxon>
        <taxon>Yersiniaceae</taxon>
        <taxon>Serratia</taxon>
    </lineage>
</organism>